<name>A0A0L0N0D7_TOLOC</name>
<evidence type="ECO:0008006" key="3">
    <source>
        <dbReference type="Google" id="ProtNLM"/>
    </source>
</evidence>
<comment type="caution">
    <text evidence="1">The sequence shown here is derived from an EMBL/GenBank/DDBJ whole genome shotgun (WGS) entry which is preliminary data.</text>
</comment>
<dbReference type="EMBL" id="LFRF01000035">
    <property type="protein sequence ID" value="KND87542.1"/>
    <property type="molecule type" value="Genomic_DNA"/>
</dbReference>
<evidence type="ECO:0000313" key="1">
    <source>
        <dbReference type="EMBL" id="KND87542.1"/>
    </source>
</evidence>
<accession>A0A0L0N0D7</accession>
<evidence type="ECO:0000313" key="2">
    <source>
        <dbReference type="Proteomes" id="UP000036947"/>
    </source>
</evidence>
<keyword evidence="2" id="KW-1185">Reference proteome</keyword>
<dbReference type="STRING" id="1163406.A0A0L0N0D7"/>
<reference evidence="1 2" key="1">
    <citation type="journal article" date="2015" name="BMC Genomics">
        <title>The genome of the truffle-parasite Tolypocladium ophioglossoides and the evolution of antifungal peptaibiotics.</title>
        <authorList>
            <person name="Quandt C.A."/>
            <person name="Bushley K.E."/>
            <person name="Spatafora J.W."/>
        </authorList>
    </citation>
    <scope>NUCLEOTIDE SEQUENCE [LARGE SCALE GENOMIC DNA]</scope>
    <source>
        <strain evidence="1 2">CBS 100239</strain>
    </source>
</reference>
<protein>
    <recommendedName>
        <fullName evidence="3">FAD dependent oxidoreductase domain-containing protein</fullName>
    </recommendedName>
</protein>
<sequence>MGYSSDGGPWVGRVLETLLNDERTAPDRATGKAVSGGLWISAGYTGHGMPVAARCGVAVAQMMSGRHDGVQVPKQWMATDGRAQAARSAVLPRTLDDLIRQLPAE</sequence>
<gene>
    <name evidence="1" type="ORF">TOPH_07812</name>
</gene>
<dbReference type="OrthoDB" id="429143at2759"/>
<dbReference type="Proteomes" id="UP000036947">
    <property type="component" value="Unassembled WGS sequence"/>
</dbReference>
<organism evidence="1 2">
    <name type="scientific">Tolypocladium ophioglossoides (strain CBS 100239)</name>
    <name type="common">Snaketongue truffleclub</name>
    <name type="synonym">Elaphocordyceps ophioglossoides</name>
    <dbReference type="NCBI Taxonomy" id="1163406"/>
    <lineage>
        <taxon>Eukaryota</taxon>
        <taxon>Fungi</taxon>
        <taxon>Dikarya</taxon>
        <taxon>Ascomycota</taxon>
        <taxon>Pezizomycotina</taxon>
        <taxon>Sordariomycetes</taxon>
        <taxon>Hypocreomycetidae</taxon>
        <taxon>Hypocreales</taxon>
        <taxon>Ophiocordycipitaceae</taxon>
        <taxon>Tolypocladium</taxon>
    </lineage>
</organism>
<proteinExistence type="predicted"/>
<dbReference type="AlphaFoldDB" id="A0A0L0N0D7"/>